<protein>
    <recommendedName>
        <fullName evidence="6">Mid2 domain-containing protein</fullName>
    </recommendedName>
</protein>
<reference evidence="4 5" key="1">
    <citation type="submission" date="2018-06" db="EMBL/GenBank/DDBJ databases">
        <title>Fusarium incarnatum-equiseti species complex species 28.</title>
        <authorList>
            <person name="Gardiner D.M."/>
        </authorList>
    </citation>
    <scope>NUCLEOTIDE SEQUENCE [LARGE SCALE GENOMIC DNA]</scope>
    <source>
        <strain evidence="4 5">FIESC_28</strain>
    </source>
</reference>
<evidence type="ECO:0000313" key="5">
    <source>
        <dbReference type="Proteomes" id="UP000253153"/>
    </source>
</evidence>
<keyword evidence="5" id="KW-1185">Reference proteome</keyword>
<dbReference type="PANTHER" id="PTHR16861">
    <property type="entry name" value="GLYCOPROTEIN 38"/>
    <property type="match status" value="1"/>
</dbReference>
<comment type="caution">
    <text evidence="4">The sequence shown here is derived from an EMBL/GenBank/DDBJ whole genome shotgun (WGS) entry which is preliminary data.</text>
</comment>
<sequence length="434" mass="46247">MRSAMQPLLLLAAAAVCSAGPLPRDNLHDVGYSYLMRRECDSYCGSDNQYCCGSDETCEVSNGVAKCVGGKGGWVGDYTTTWTETRTYTSTIMTRWEPAPEPTKGVDCVPKNDEQEECGEICCAGWQTCAYKGQCSAKPGYDEPTAVVITSDGKLTTQYSAPYRVTGTTTIVNSGAPTESDEGTATATDAEATATETSDEAAAGATGTGGGGLSAGAIAGIVIGVIAGVALLLLLCFCCIARGLWVALFGKKDKDKESRERVDVYEERYSRHGSRPPASASAHSRRPRHKGWFGFGRKGGSPSAAGDRREKEKNSDGKKWLGIAGLAATLLALLNLKKDKRPASTKPARSSRGSSRSRYSDSYYSYSDYTSPTQAPADEQTALVAQETVEQQVDQGRTTLVTAGDETSKSPFLAHSISFVSHIHPVLYMTPHLT</sequence>
<evidence type="ECO:0008006" key="6">
    <source>
        <dbReference type="Google" id="ProtNLM"/>
    </source>
</evidence>
<evidence type="ECO:0000256" key="1">
    <source>
        <dbReference type="SAM" id="MobiDB-lite"/>
    </source>
</evidence>
<name>A0A366RE57_9HYPO</name>
<feature type="region of interest" description="Disordered" evidence="1">
    <location>
        <begin position="266"/>
        <end position="316"/>
    </location>
</feature>
<feature type="region of interest" description="Disordered" evidence="1">
    <location>
        <begin position="340"/>
        <end position="361"/>
    </location>
</feature>
<feature type="compositionally biased region" description="Basic and acidic residues" evidence="1">
    <location>
        <begin position="306"/>
        <end position="316"/>
    </location>
</feature>
<dbReference type="GeneID" id="41997030"/>
<feature type="compositionally biased region" description="Low complexity" evidence="1">
    <location>
        <begin position="183"/>
        <end position="205"/>
    </location>
</feature>
<dbReference type="OrthoDB" id="5425848at2759"/>
<keyword evidence="2" id="KW-0472">Membrane</keyword>
<dbReference type="Proteomes" id="UP000253153">
    <property type="component" value="Unassembled WGS sequence"/>
</dbReference>
<keyword evidence="3" id="KW-0732">Signal</keyword>
<feature type="compositionally biased region" description="Low complexity" evidence="1">
    <location>
        <begin position="350"/>
        <end position="361"/>
    </location>
</feature>
<keyword evidence="2" id="KW-0812">Transmembrane</keyword>
<dbReference type="PANTHER" id="PTHR16861:SF10">
    <property type="entry name" value="MID2 DOMAIN-CONTAINING PROTEIN"/>
    <property type="match status" value="1"/>
</dbReference>
<feature type="region of interest" description="Disordered" evidence="1">
    <location>
        <begin position="170"/>
        <end position="209"/>
    </location>
</feature>
<accession>A0A366RE57</accession>
<evidence type="ECO:0000256" key="2">
    <source>
        <dbReference type="SAM" id="Phobius"/>
    </source>
</evidence>
<gene>
    <name evidence="4" type="ORF">FIESC28_07594</name>
</gene>
<dbReference type="RefSeq" id="XP_031014156.1">
    <property type="nucleotide sequence ID" value="XM_031161734.1"/>
</dbReference>
<feature type="signal peptide" evidence="3">
    <location>
        <begin position="1"/>
        <end position="19"/>
    </location>
</feature>
<evidence type="ECO:0000313" key="4">
    <source>
        <dbReference type="EMBL" id="RBR14616.1"/>
    </source>
</evidence>
<keyword evidence="2" id="KW-1133">Transmembrane helix</keyword>
<feature type="chain" id="PRO_5016768207" description="Mid2 domain-containing protein" evidence="3">
    <location>
        <begin position="20"/>
        <end position="434"/>
    </location>
</feature>
<proteinExistence type="predicted"/>
<organism evidence="4 5">
    <name type="scientific">Fusarium coffeatum</name>
    <dbReference type="NCBI Taxonomy" id="231269"/>
    <lineage>
        <taxon>Eukaryota</taxon>
        <taxon>Fungi</taxon>
        <taxon>Dikarya</taxon>
        <taxon>Ascomycota</taxon>
        <taxon>Pezizomycotina</taxon>
        <taxon>Sordariomycetes</taxon>
        <taxon>Hypocreomycetidae</taxon>
        <taxon>Hypocreales</taxon>
        <taxon>Nectriaceae</taxon>
        <taxon>Fusarium</taxon>
        <taxon>Fusarium incarnatum-equiseti species complex</taxon>
    </lineage>
</organism>
<dbReference type="EMBL" id="QKXC01000165">
    <property type="protein sequence ID" value="RBR14616.1"/>
    <property type="molecule type" value="Genomic_DNA"/>
</dbReference>
<feature type="transmembrane region" description="Helical" evidence="2">
    <location>
        <begin position="221"/>
        <end position="249"/>
    </location>
</feature>
<evidence type="ECO:0000256" key="3">
    <source>
        <dbReference type="SAM" id="SignalP"/>
    </source>
</evidence>
<dbReference type="AlphaFoldDB" id="A0A366RE57"/>